<dbReference type="EMBL" id="SGIS01000008">
    <property type="protein sequence ID" value="RZF65201.1"/>
    <property type="molecule type" value="Genomic_DNA"/>
</dbReference>
<dbReference type="Gene3D" id="3.40.190.290">
    <property type="match status" value="1"/>
</dbReference>
<keyword evidence="2" id="KW-0805">Transcription regulation</keyword>
<keyword evidence="4" id="KW-0804">Transcription</keyword>
<keyword evidence="3" id="KW-0238">DNA-binding</keyword>
<dbReference type="PROSITE" id="PS50931">
    <property type="entry name" value="HTH_LYSR"/>
    <property type="match status" value="1"/>
</dbReference>
<dbReference type="Pfam" id="PF00126">
    <property type="entry name" value="HTH_1"/>
    <property type="match status" value="1"/>
</dbReference>
<dbReference type="InterPro" id="IPR000847">
    <property type="entry name" value="LysR_HTH_N"/>
</dbReference>
<dbReference type="PANTHER" id="PTHR30346">
    <property type="entry name" value="TRANSCRIPTIONAL DUAL REGULATOR HCAR-RELATED"/>
    <property type="match status" value="1"/>
</dbReference>
<evidence type="ECO:0000313" key="7">
    <source>
        <dbReference type="Proteomes" id="UP000292085"/>
    </source>
</evidence>
<sequence>MEMHQVRYFLSMARLLNFTRAADECNVTQPSLTRAVQKLEDELGGALFRRERSRTHLTDLGRLMLPHLERTFEAAEAAKQLAKNVGKAVVARLVLGIDASLETDTFDVILGELGKGLPGFELTLTSGTSAALLEAAMNGDLDLLIVELPDAAPDRLERWLLYNHVYHMVVRADHPLAMRPPTSLAAARDEAWIDYDGGNCARLRAAAASLGFEPVVRHRASDLAHVKRLVVAGLGSAFMPRPRDDDRLRSIRFPDADVTGEVVLGAVAGRKRSIAADAFVRASRARSWAAGSAE</sequence>
<evidence type="ECO:0000256" key="3">
    <source>
        <dbReference type="ARBA" id="ARBA00023125"/>
    </source>
</evidence>
<dbReference type="AlphaFoldDB" id="A0A4Q6XYV8"/>
<feature type="domain" description="HTH lysR-type" evidence="5">
    <location>
        <begin position="1"/>
        <end position="58"/>
    </location>
</feature>
<dbReference type="RefSeq" id="WP_130156033.1">
    <property type="nucleotide sequence ID" value="NZ_SGIS01000008.1"/>
</dbReference>
<keyword evidence="7" id="KW-1185">Reference proteome</keyword>
<evidence type="ECO:0000313" key="6">
    <source>
        <dbReference type="EMBL" id="RZF65201.1"/>
    </source>
</evidence>
<name>A0A4Q6XYV8_9SPHN</name>
<evidence type="ECO:0000256" key="1">
    <source>
        <dbReference type="ARBA" id="ARBA00009437"/>
    </source>
</evidence>
<dbReference type="FunFam" id="1.10.10.10:FF:000001">
    <property type="entry name" value="LysR family transcriptional regulator"/>
    <property type="match status" value="1"/>
</dbReference>
<organism evidence="6 7">
    <name type="scientific">Sphingomonas populi</name>
    <dbReference type="NCBI Taxonomy" id="2484750"/>
    <lineage>
        <taxon>Bacteria</taxon>
        <taxon>Pseudomonadati</taxon>
        <taxon>Pseudomonadota</taxon>
        <taxon>Alphaproteobacteria</taxon>
        <taxon>Sphingomonadales</taxon>
        <taxon>Sphingomonadaceae</taxon>
        <taxon>Sphingomonas</taxon>
    </lineage>
</organism>
<dbReference type="SUPFAM" id="SSF46785">
    <property type="entry name" value="Winged helix' DNA-binding domain"/>
    <property type="match status" value="1"/>
</dbReference>
<dbReference type="Proteomes" id="UP000292085">
    <property type="component" value="Unassembled WGS sequence"/>
</dbReference>
<evidence type="ECO:0000256" key="4">
    <source>
        <dbReference type="ARBA" id="ARBA00023163"/>
    </source>
</evidence>
<dbReference type="Gene3D" id="1.10.10.10">
    <property type="entry name" value="Winged helix-like DNA-binding domain superfamily/Winged helix DNA-binding domain"/>
    <property type="match status" value="1"/>
</dbReference>
<accession>A0A4Q6XYV8</accession>
<reference evidence="6 7" key="1">
    <citation type="submission" date="2019-02" db="EMBL/GenBank/DDBJ databases">
        <authorList>
            <person name="Li Y."/>
        </authorList>
    </citation>
    <scope>NUCLEOTIDE SEQUENCE [LARGE SCALE GENOMIC DNA]</scope>
    <source>
        <strain evidence="6 7">3-7</strain>
    </source>
</reference>
<dbReference type="CDD" id="cd05466">
    <property type="entry name" value="PBP2_LTTR_substrate"/>
    <property type="match status" value="1"/>
</dbReference>
<dbReference type="Pfam" id="PF03466">
    <property type="entry name" value="LysR_substrate"/>
    <property type="match status" value="1"/>
</dbReference>
<evidence type="ECO:0000256" key="2">
    <source>
        <dbReference type="ARBA" id="ARBA00023015"/>
    </source>
</evidence>
<proteinExistence type="inferred from homology"/>
<dbReference type="PRINTS" id="PR00039">
    <property type="entry name" value="HTHLYSR"/>
</dbReference>
<dbReference type="GO" id="GO:0003677">
    <property type="term" value="F:DNA binding"/>
    <property type="evidence" value="ECO:0007669"/>
    <property type="project" value="UniProtKB-KW"/>
</dbReference>
<dbReference type="InterPro" id="IPR036388">
    <property type="entry name" value="WH-like_DNA-bd_sf"/>
</dbReference>
<comment type="similarity">
    <text evidence="1">Belongs to the LysR transcriptional regulatory family.</text>
</comment>
<dbReference type="OrthoDB" id="7500534at2"/>
<comment type="caution">
    <text evidence="6">The sequence shown here is derived from an EMBL/GenBank/DDBJ whole genome shotgun (WGS) entry which is preliminary data.</text>
</comment>
<gene>
    <name evidence="6" type="ORF">EWE75_07480</name>
</gene>
<dbReference type="InterPro" id="IPR036390">
    <property type="entry name" value="WH_DNA-bd_sf"/>
</dbReference>
<dbReference type="InterPro" id="IPR005119">
    <property type="entry name" value="LysR_subst-bd"/>
</dbReference>
<dbReference type="PANTHER" id="PTHR30346:SF17">
    <property type="entry name" value="LYSR FAMILY TRANSCRIPTIONAL REGULATOR"/>
    <property type="match status" value="1"/>
</dbReference>
<protein>
    <submittedName>
        <fullName evidence="6">LysR family transcriptional regulator</fullName>
    </submittedName>
</protein>
<evidence type="ECO:0000259" key="5">
    <source>
        <dbReference type="PROSITE" id="PS50931"/>
    </source>
</evidence>
<dbReference type="SUPFAM" id="SSF53850">
    <property type="entry name" value="Periplasmic binding protein-like II"/>
    <property type="match status" value="1"/>
</dbReference>
<dbReference type="GO" id="GO:0003700">
    <property type="term" value="F:DNA-binding transcription factor activity"/>
    <property type="evidence" value="ECO:0007669"/>
    <property type="project" value="InterPro"/>
</dbReference>
<dbReference type="GO" id="GO:0032993">
    <property type="term" value="C:protein-DNA complex"/>
    <property type="evidence" value="ECO:0007669"/>
    <property type="project" value="TreeGrafter"/>
</dbReference>